<dbReference type="Proteomes" id="UP000054560">
    <property type="component" value="Unassembled WGS sequence"/>
</dbReference>
<organism evidence="2 3">
    <name type="scientific">Sphaeroforma arctica JP610</name>
    <dbReference type="NCBI Taxonomy" id="667725"/>
    <lineage>
        <taxon>Eukaryota</taxon>
        <taxon>Ichthyosporea</taxon>
        <taxon>Ichthyophonida</taxon>
        <taxon>Sphaeroforma</taxon>
    </lineage>
</organism>
<dbReference type="AlphaFoldDB" id="A0A0L0GCN1"/>
<dbReference type="GeneID" id="25901725"/>
<evidence type="ECO:0000313" key="3">
    <source>
        <dbReference type="Proteomes" id="UP000054560"/>
    </source>
</evidence>
<dbReference type="SUPFAM" id="SSF51905">
    <property type="entry name" value="FAD/NAD(P)-binding domain"/>
    <property type="match status" value="1"/>
</dbReference>
<proteinExistence type="predicted"/>
<dbReference type="OrthoDB" id="432169at2759"/>
<gene>
    <name evidence="2" type="ORF">SARC_01221</name>
</gene>
<reference evidence="2 3" key="1">
    <citation type="submission" date="2011-02" db="EMBL/GenBank/DDBJ databases">
        <title>The Genome Sequence of Sphaeroforma arctica JP610.</title>
        <authorList>
            <consortium name="The Broad Institute Genome Sequencing Platform"/>
            <person name="Russ C."/>
            <person name="Cuomo C."/>
            <person name="Young S.K."/>
            <person name="Zeng Q."/>
            <person name="Gargeya S."/>
            <person name="Alvarado L."/>
            <person name="Berlin A."/>
            <person name="Chapman S.B."/>
            <person name="Chen Z."/>
            <person name="Freedman E."/>
            <person name="Gellesch M."/>
            <person name="Goldberg J."/>
            <person name="Griggs A."/>
            <person name="Gujja S."/>
            <person name="Heilman E."/>
            <person name="Heiman D."/>
            <person name="Howarth C."/>
            <person name="Mehta T."/>
            <person name="Neiman D."/>
            <person name="Pearson M."/>
            <person name="Roberts A."/>
            <person name="Saif S."/>
            <person name="Shea T."/>
            <person name="Shenoy N."/>
            <person name="Sisk P."/>
            <person name="Stolte C."/>
            <person name="Sykes S."/>
            <person name="White J."/>
            <person name="Yandava C."/>
            <person name="Burger G."/>
            <person name="Gray M.W."/>
            <person name="Holland P.W.H."/>
            <person name="King N."/>
            <person name="Lang F.B.F."/>
            <person name="Roger A.J."/>
            <person name="Ruiz-Trillo I."/>
            <person name="Haas B."/>
            <person name="Nusbaum C."/>
            <person name="Birren B."/>
        </authorList>
    </citation>
    <scope>NUCLEOTIDE SEQUENCE [LARGE SCALE GENOMIC DNA]</scope>
    <source>
        <strain evidence="2 3">JP610</strain>
    </source>
</reference>
<dbReference type="Pfam" id="PF07992">
    <property type="entry name" value="Pyr_redox_2"/>
    <property type="match status" value="1"/>
</dbReference>
<dbReference type="Gene3D" id="3.50.50.60">
    <property type="entry name" value="FAD/NAD(P)-binding domain"/>
    <property type="match status" value="2"/>
</dbReference>
<name>A0A0L0GCN1_9EUKA</name>
<dbReference type="EMBL" id="KQ241643">
    <property type="protein sequence ID" value="KNC86641.1"/>
    <property type="molecule type" value="Genomic_DNA"/>
</dbReference>
<dbReference type="InterPro" id="IPR023753">
    <property type="entry name" value="FAD/NAD-binding_dom"/>
</dbReference>
<accession>A0A0L0GCN1</accession>
<keyword evidence="3" id="KW-1185">Reference proteome</keyword>
<protein>
    <recommendedName>
        <fullName evidence="1">FAD/NAD(P)-binding domain-containing protein</fullName>
    </recommendedName>
</protein>
<sequence>MANQVRPPMHNEMAINAAQVVEKANFDLIHGDDVAGVEQADGSVLLVRTANESKVDAGIVILAIGVRPVNKLAVDVELAGIKSGYVAVDDH</sequence>
<evidence type="ECO:0000259" key="1">
    <source>
        <dbReference type="Pfam" id="PF07992"/>
    </source>
</evidence>
<feature type="domain" description="FAD/NAD(P)-binding" evidence="1">
    <location>
        <begin position="4"/>
        <end position="91"/>
    </location>
</feature>
<dbReference type="InterPro" id="IPR036188">
    <property type="entry name" value="FAD/NAD-bd_sf"/>
</dbReference>
<evidence type="ECO:0000313" key="2">
    <source>
        <dbReference type="EMBL" id="KNC86641.1"/>
    </source>
</evidence>
<dbReference type="RefSeq" id="XP_014160543.1">
    <property type="nucleotide sequence ID" value="XM_014305068.1"/>
</dbReference>
<dbReference type="GO" id="GO:0016491">
    <property type="term" value="F:oxidoreductase activity"/>
    <property type="evidence" value="ECO:0007669"/>
    <property type="project" value="InterPro"/>
</dbReference>